<protein>
    <submittedName>
        <fullName evidence="1">Uncharacterized protein</fullName>
    </submittedName>
</protein>
<dbReference type="EMBL" id="CACRUJ010000006">
    <property type="protein sequence ID" value="VYT98304.1"/>
    <property type="molecule type" value="Genomic_DNA"/>
</dbReference>
<name>A0A6N3B0R1_STRSL</name>
<sequence length="37" mass="4412">MTINQLFELVFLMSKKFYVNVAHFNISDIILSETNQY</sequence>
<accession>A0A6N3B0R1</accession>
<gene>
    <name evidence="1" type="ORF">SSLFYP6_01259</name>
</gene>
<dbReference type="AlphaFoldDB" id="A0A6N3B0R1"/>
<evidence type="ECO:0000313" key="1">
    <source>
        <dbReference type="EMBL" id="VYT98304.1"/>
    </source>
</evidence>
<proteinExistence type="predicted"/>
<organism evidence="1">
    <name type="scientific">Streptococcus salivarius</name>
    <dbReference type="NCBI Taxonomy" id="1304"/>
    <lineage>
        <taxon>Bacteria</taxon>
        <taxon>Bacillati</taxon>
        <taxon>Bacillota</taxon>
        <taxon>Bacilli</taxon>
        <taxon>Lactobacillales</taxon>
        <taxon>Streptococcaceae</taxon>
        <taxon>Streptococcus</taxon>
    </lineage>
</organism>
<reference evidence="1" key="1">
    <citation type="submission" date="2019-11" db="EMBL/GenBank/DDBJ databases">
        <authorList>
            <person name="Feng L."/>
        </authorList>
    </citation>
    <scope>NUCLEOTIDE SEQUENCE</scope>
    <source>
        <strain evidence="1">SSalivariusLFYP6</strain>
    </source>
</reference>